<sequence length="140" mass="16071">MTSDFVRRQYSRVRESLGRMKWIRLRLLIMALMLGYFMLARKAEKTCDQRTVASFRTGLHLIFISAQAECGMQAFISVAFALEQYYRKAAYAQVVKLVAYSLGYAAYGVLITCGHRWRHDVPLAYLAAGLPAEIIQFYIN</sequence>
<dbReference type="Proteomes" id="UP001489719">
    <property type="component" value="Unassembled WGS sequence"/>
</dbReference>
<dbReference type="EMBL" id="MU970069">
    <property type="protein sequence ID" value="KAK9322858.1"/>
    <property type="molecule type" value="Genomic_DNA"/>
</dbReference>
<evidence type="ECO:0000313" key="2">
    <source>
        <dbReference type="Proteomes" id="UP001489719"/>
    </source>
</evidence>
<evidence type="ECO:0000313" key="1">
    <source>
        <dbReference type="EMBL" id="KAK9322858.1"/>
    </source>
</evidence>
<keyword evidence="2" id="KW-1185">Reference proteome</keyword>
<proteinExistence type="predicted"/>
<gene>
    <name evidence="1" type="ORF">V1517DRAFT_321912</name>
</gene>
<protein>
    <submittedName>
        <fullName evidence="1">Uncharacterized protein</fullName>
    </submittedName>
</protein>
<name>A0ACC3TNX7_9ASCO</name>
<comment type="caution">
    <text evidence="1">The sequence shown here is derived from an EMBL/GenBank/DDBJ whole genome shotgun (WGS) entry which is preliminary data.</text>
</comment>
<accession>A0ACC3TNX7</accession>
<reference evidence="2" key="1">
    <citation type="journal article" date="2024" name="Front. Bioeng. Biotechnol.">
        <title>Genome-scale model development and genomic sequencing of the oleaginous clade Lipomyces.</title>
        <authorList>
            <person name="Czajka J.J."/>
            <person name="Han Y."/>
            <person name="Kim J."/>
            <person name="Mondo S.J."/>
            <person name="Hofstad B.A."/>
            <person name="Robles A."/>
            <person name="Haridas S."/>
            <person name="Riley R."/>
            <person name="LaButti K."/>
            <person name="Pangilinan J."/>
            <person name="Andreopoulos W."/>
            <person name="Lipzen A."/>
            <person name="Yan J."/>
            <person name="Wang M."/>
            <person name="Ng V."/>
            <person name="Grigoriev I.V."/>
            <person name="Spatafora J.W."/>
            <person name="Magnuson J.K."/>
            <person name="Baker S.E."/>
            <person name="Pomraning K.R."/>
        </authorList>
    </citation>
    <scope>NUCLEOTIDE SEQUENCE [LARGE SCALE GENOMIC DNA]</scope>
    <source>
        <strain evidence="2">CBS 10300</strain>
    </source>
</reference>
<organism evidence="1 2">
    <name type="scientific">Lipomyces orientalis</name>
    <dbReference type="NCBI Taxonomy" id="1233043"/>
    <lineage>
        <taxon>Eukaryota</taxon>
        <taxon>Fungi</taxon>
        <taxon>Dikarya</taxon>
        <taxon>Ascomycota</taxon>
        <taxon>Saccharomycotina</taxon>
        <taxon>Lipomycetes</taxon>
        <taxon>Lipomycetales</taxon>
        <taxon>Lipomycetaceae</taxon>
        <taxon>Lipomyces</taxon>
    </lineage>
</organism>